<keyword evidence="1" id="KW-0808">Transferase</keyword>
<dbReference type="PANTHER" id="PTHR31600:SF2">
    <property type="entry name" value="GAMETE ENRICHED GENE 10 PROTEIN-RELATED"/>
    <property type="match status" value="1"/>
</dbReference>
<dbReference type="InterPro" id="IPR013767">
    <property type="entry name" value="PAS_fold"/>
</dbReference>
<dbReference type="PANTHER" id="PTHR31600">
    <property type="entry name" value="TINY MACROCYSTS PROTEIN B-RELATED"/>
    <property type="match status" value="1"/>
</dbReference>
<feature type="domain" description="PAS" evidence="6">
    <location>
        <begin position="232"/>
        <end position="279"/>
    </location>
</feature>
<proteinExistence type="predicted"/>
<dbReference type="OMA" id="FPIWLSV"/>
<keyword evidence="3" id="KW-0418">Kinase</keyword>
<dbReference type="VEuPathDB" id="AmoebaDB:NAEGRDRAFT_52059"/>
<evidence type="ECO:0000256" key="4">
    <source>
        <dbReference type="ARBA" id="ARBA00022840"/>
    </source>
</evidence>
<dbReference type="STRING" id="5762.D2VT71"/>
<dbReference type="CDD" id="cd05992">
    <property type="entry name" value="PB1"/>
    <property type="match status" value="1"/>
</dbReference>
<dbReference type="EMBL" id="GG738895">
    <property type="protein sequence ID" value="EFC40033.1"/>
    <property type="molecule type" value="Genomic_DNA"/>
</dbReference>
<dbReference type="GO" id="GO:0006355">
    <property type="term" value="P:regulation of DNA-templated transcription"/>
    <property type="evidence" value="ECO:0007669"/>
    <property type="project" value="InterPro"/>
</dbReference>
<keyword evidence="4" id="KW-0067">ATP-binding</keyword>
<accession>D2VT71</accession>
<dbReference type="Gene3D" id="3.30.450.20">
    <property type="entry name" value="PAS domain"/>
    <property type="match status" value="2"/>
</dbReference>
<feature type="compositionally biased region" description="Polar residues" evidence="5">
    <location>
        <begin position="73"/>
        <end position="83"/>
    </location>
</feature>
<feature type="region of interest" description="Disordered" evidence="5">
    <location>
        <begin position="37"/>
        <end position="91"/>
    </location>
</feature>
<dbReference type="SMART" id="SM00666">
    <property type="entry name" value="PB1"/>
    <property type="match status" value="1"/>
</dbReference>
<evidence type="ECO:0000313" key="7">
    <source>
        <dbReference type="EMBL" id="EFC40033.1"/>
    </source>
</evidence>
<feature type="region of interest" description="Disordered" evidence="5">
    <location>
        <begin position="184"/>
        <end position="205"/>
    </location>
</feature>
<dbReference type="OrthoDB" id="60033at2759"/>
<dbReference type="GO" id="GO:0016301">
    <property type="term" value="F:kinase activity"/>
    <property type="evidence" value="ECO:0007669"/>
    <property type="project" value="UniProtKB-KW"/>
</dbReference>
<name>D2VT71_NAEGR</name>
<dbReference type="InterPro" id="IPR035965">
    <property type="entry name" value="PAS-like_dom_sf"/>
</dbReference>
<reference evidence="7 8" key="1">
    <citation type="journal article" date="2010" name="Cell">
        <title>The genome of Naegleria gruberi illuminates early eukaryotic versatility.</title>
        <authorList>
            <person name="Fritz-Laylin L.K."/>
            <person name="Prochnik S.E."/>
            <person name="Ginger M.L."/>
            <person name="Dacks J.B."/>
            <person name="Carpenter M.L."/>
            <person name="Field M.C."/>
            <person name="Kuo A."/>
            <person name="Paredez A."/>
            <person name="Chapman J."/>
            <person name="Pham J."/>
            <person name="Shu S."/>
            <person name="Neupane R."/>
            <person name="Cipriano M."/>
            <person name="Mancuso J."/>
            <person name="Tu H."/>
            <person name="Salamov A."/>
            <person name="Lindquist E."/>
            <person name="Shapiro H."/>
            <person name="Lucas S."/>
            <person name="Grigoriev I.V."/>
            <person name="Cande W.Z."/>
            <person name="Fulton C."/>
            <person name="Rokhsar D.S."/>
            <person name="Dawson S.C."/>
        </authorList>
    </citation>
    <scope>NUCLEOTIDE SEQUENCE [LARGE SCALE GENOMIC DNA]</scope>
    <source>
        <strain evidence="7 8">NEG-M</strain>
    </source>
</reference>
<evidence type="ECO:0000313" key="8">
    <source>
        <dbReference type="Proteomes" id="UP000006671"/>
    </source>
</evidence>
<dbReference type="GeneID" id="8854190"/>
<dbReference type="FunFam" id="3.30.450.20:FF:000060">
    <property type="entry name" value="Sensor protein FixL"/>
    <property type="match status" value="2"/>
</dbReference>
<dbReference type="eggNOG" id="ENOG502S7Y1">
    <property type="taxonomic scope" value="Eukaryota"/>
</dbReference>
<evidence type="ECO:0000256" key="3">
    <source>
        <dbReference type="ARBA" id="ARBA00022777"/>
    </source>
</evidence>
<evidence type="ECO:0000259" key="6">
    <source>
        <dbReference type="PROSITE" id="PS50112"/>
    </source>
</evidence>
<organism evidence="8">
    <name type="scientific">Naegleria gruberi</name>
    <name type="common">Amoeba</name>
    <dbReference type="NCBI Taxonomy" id="5762"/>
    <lineage>
        <taxon>Eukaryota</taxon>
        <taxon>Discoba</taxon>
        <taxon>Heterolobosea</taxon>
        <taxon>Tetramitia</taxon>
        <taxon>Eutetramitia</taxon>
        <taxon>Vahlkampfiidae</taxon>
        <taxon>Naegleria</taxon>
    </lineage>
</organism>
<dbReference type="SUPFAM" id="SSF55785">
    <property type="entry name" value="PYP-like sensor domain (PAS domain)"/>
    <property type="match status" value="2"/>
</dbReference>
<dbReference type="KEGG" id="ngr:NAEGRDRAFT_52059"/>
<sequence length="473" mass="52944">MNQLQVTKLGHRKKFKKLVEALKKNSNITNFLETLSENDSDMIPPTSSSSSSNNINNNNNGTASNSTGGGGNFTQTAQPSNFQNSNLSELSAGSSGGGVSADLVFKCYHAEDVHLIALKRDRATFSELKLKIIEEYNCLKPIIKYRDTEGDFINIRKEEDFNICKQNVPVDSAIRLYITTENDADDTSSQTSGSEMSSSNTAQLHAQRHTDQFPSIYASDEEPEMDDGAVFFDDFVDSVIIITDDKIVQYMNKSAEKAFGYTKKEVIGRNVKILMSNTHRIQHDNYVDNYLRTGQAKIIGSGRMVEARAKDGLIFPIWLSVAESAWLGRHAFTATIQDLRKDKSKHSNSSVTSLLENLVDAVIIIDLKCNICFLNKSSEKMFGYNRDELIGKNIKQLMPEKYSINHDSYVSHYLETGEKKVIGRGRKVTAKDKSGSMFPIWLSVSETKFSGERSFVGTIQDLRKENSLDKMLH</sequence>
<gene>
    <name evidence="7" type="ORF">NAEGRDRAFT_52059</name>
</gene>
<dbReference type="RefSeq" id="XP_002672777.1">
    <property type="nucleotide sequence ID" value="XM_002672731.1"/>
</dbReference>
<keyword evidence="2" id="KW-0547">Nucleotide-binding</keyword>
<keyword evidence="8" id="KW-1185">Reference proteome</keyword>
<feature type="compositionally biased region" description="Low complexity" evidence="5">
    <location>
        <begin position="187"/>
        <end position="201"/>
    </location>
</feature>
<feature type="compositionally biased region" description="Low complexity" evidence="5">
    <location>
        <begin position="46"/>
        <end position="66"/>
    </location>
</feature>
<dbReference type="SUPFAM" id="SSF54277">
    <property type="entry name" value="CAD &amp; PB1 domains"/>
    <property type="match status" value="1"/>
</dbReference>
<dbReference type="PROSITE" id="PS50112">
    <property type="entry name" value="PAS"/>
    <property type="match status" value="2"/>
</dbReference>
<dbReference type="InParanoid" id="D2VT71"/>
<evidence type="ECO:0000256" key="1">
    <source>
        <dbReference type="ARBA" id="ARBA00022679"/>
    </source>
</evidence>
<dbReference type="InterPro" id="IPR052994">
    <property type="entry name" value="Tiny_macrocysts_regulators"/>
</dbReference>
<protein>
    <submittedName>
        <fullName evidence="7">Predicted protein</fullName>
    </submittedName>
</protein>
<dbReference type="CDD" id="cd00130">
    <property type="entry name" value="PAS"/>
    <property type="match status" value="2"/>
</dbReference>
<dbReference type="Proteomes" id="UP000006671">
    <property type="component" value="Unassembled WGS sequence"/>
</dbReference>
<evidence type="ECO:0000256" key="5">
    <source>
        <dbReference type="SAM" id="MobiDB-lite"/>
    </source>
</evidence>
<dbReference type="SMART" id="SM00091">
    <property type="entry name" value="PAS"/>
    <property type="match status" value="2"/>
</dbReference>
<dbReference type="Gene3D" id="3.10.20.90">
    <property type="entry name" value="Phosphatidylinositol 3-kinase Catalytic Subunit, Chain A, domain 1"/>
    <property type="match status" value="1"/>
</dbReference>
<dbReference type="Pfam" id="PF00989">
    <property type="entry name" value="PAS"/>
    <property type="match status" value="2"/>
</dbReference>
<dbReference type="GO" id="GO:0005524">
    <property type="term" value="F:ATP binding"/>
    <property type="evidence" value="ECO:0007669"/>
    <property type="project" value="UniProtKB-KW"/>
</dbReference>
<dbReference type="NCBIfam" id="TIGR00229">
    <property type="entry name" value="sensory_box"/>
    <property type="match status" value="2"/>
</dbReference>
<evidence type="ECO:0000256" key="2">
    <source>
        <dbReference type="ARBA" id="ARBA00022741"/>
    </source>
</evidence>
<dbReference type="InterPro" id="IPR000270">
    <property type="entry name" value="PB1_dom"/>
</dbReference>
<feature type="domain" description="PAS" evidence="6">
    <location>
        <begin position="347"/>
        <end position="417"/>
    </location>
</feature>
<dbReference type="AlphaFoldDB" id="D2VT71"/>
<dbReference type="InterPro" id="IPR000014">
    <property type="entry name" value="PAS"/>
</dbReference>